<evidence type="ECO:0000256" key="9">
    <source>
        <dbReference type="HAMAP-Rule" id="MF_00024"/>
    </source>
</evidence>
<dbReference type="InterPro" id="IPR004485">
    <property type="entry name" value="Cobalamin_biosynth_CobD/CbiB"/>
</dbReference>
<dbReference type="Pfam" id="PF03186">
    <property type="entry name" value="CobD_Cbib"/>
    <property type="match status" value="1"/>
</dbReference>
<evidence type="ECO:0000256" key="5">
    <source>
        <dbReference type="ARBA" id="ARBA00022573"/>
    </source>
</evidence>
<accession>A0AAE3HHZ4</accession>
<dbReference type="AlphaFoldDB" id="A0AAE3HHZ4"/>
<dbReference type="GO" id="GO:0016874">
    <property type="term" value="F:ligase activity"/>
    <property type="evidence" value="ECO:0007669"/>
    <property type="project" value="UniProtKB-KW"/>
</dbReference>
<keyword evidence="7 9" id="KW-1133">Transmembrane helix</keyword>
<name>A0AAE3HHZ4_9GAMM</name>
<comment type="similarity">
    <text evidence="3 9">Belongs to the CobD/CbiB family.</text>
</comment>
<keyword evidence="11" id="KW-1185">Reference proteome</keyword>
<keyword evidence="8 9" id="KW-0472">Membrane</keyword>
<dbReference type="GO" id="GO:0048472">
    <property type="term" value="F:threonine-phosphate decarboxylase activity"/>
    <property type="evidence" value="ECO:0007669"/>
    <property type="project" value="InterPro"/>
</dbReference>
<evidence type="ECO:0000256" key="6">
    <source>
        <dbReference type="ARBA" id="ARBA00022692"/>
    </source>
</evidence>
<dbReference type="HAMAP" id="MF_00024">
    <property type="entry name" value="CobD_CbiB"/>
    <property type="match status" value="1"/>
</dbReference>
<feature type="transmembrane region" description="Helical" evidence="9">
    <location>
        <begin position="72"/>
        <end position="90"/>
    </location>
</feature>
<keyword evidence="10" id="KW-0436">Ligase</keyword>
<comment type="function">
    <text evidence="9">Converts cobyric acid to cobinamide by the addition of aminopropanol on the F carboxylic group.</text>
</comment>
<keyword evidence="6 9" id="KW-0812">Transmembrane</keyword>
<keyword evidence="5 9" id="KW-0169">Cobalamin biosynthesis</keyword>
<organism evidence="10 11">
    <name type="scientific">Methylohalomonas lacus</name>
    <dbReference type="NCBI Taxonomy" id="398773"/>
    <lineage>
        <taxon>Bacteria</taxon>
        <taxon>Pseudomonadati</taxon>
        <taxon>Pseudomonadota</taxon>
        <taxon>Gammaproteobacteria</taxon>
        <taxon>Methylohalomonadales</taxon>
        <taxon>Methylohalomonadaceae</taxon>
        <taxon>Methylohalomonas</taxon>
    </lineage>
</organism>
<sequence>MLITLALLVAVLLDRWLGEPRRWHPLNGFAAVARWLEGRLYGGRLRGGLAVVLLIVPPAVLFAWLGAQGMAGWLIGITVLYIAIGWRSLIDHAVAVRRALDAADPETARRCTGYLVGRDTGAMDETQMAGATLESVLENGNDALFAAIFWFVVAGPGGVVAYRLANTLDALWGYRNDRYRDFGWAAARLDDVLNFIPARLTALGYMLCGRALHHFYRIAQQAQAWPSSNAGWVMAAGGCALQRQLGGSVSYQGVAHERPPLGTGARPEAADIGRGLRLVRNTLILWLAVIGAGAWVLTHA</sequence>
<protein>
    <recommendedName>
        <fullName evidence="9">Cobalamin biosynthesis protein CobD</fullName>
    </recommendedName>
</protein>
<proteinExistence type="inferred from homology"/>
<dbReference type="Proteomes" id="UP001204445">
    <property type="component" value="Unassembled WGS sequence"/>
</dbReference>
<evidence type="ECO:0000256" key="3">
    <source>
        <dbReference type="ARBA" id="ARBA00006263"/>
    </source>
</evidence>
<dbReference type="GO" id="GO:0005886">
    <property type="term" value="C:plasma membrane"/>
    <property type="evidence" value="ECO:0007669"/>
    <property type="project" value="UniProtKB-SubCell"/>
</dbReference>
<comment type="subcellular location">
    <subcellularLocation>
        <location evidence="1 9">Cell membrane</location>
        <topology evidence="1 9">Multi-pass membrane protein</topology>
    </subcellularLocation>
</comment>
<dbReference type="GO" id="GO:0015420">
    <property type="term" value="F:ABC-type vitamin B12 transporter activity"/>
    <property type="evidence" value="ECO:0007669"/>
    <property type="project" value="UniProtKB-UniRule"/>
</dbReference>
<dbReference type="PANTHER" id="PTHR34308">
    <property type="entry name" value="COBALAMIN BIOSYNTHESIS PROTEIN CBIB"/>
    <property type="match status" value="1"/>
</dbReference>
<feature type="transmembrane region" description="Helical" evidence="9">
    <location>
        <begin position="44"/>
        <end position="65"/>
    </location>
</feature>
<dbReference type="GO" id="GO:0009236">
    <property type="term" value="P:cobalamin biosynthetic process"/>
    <property type="evidence" value="ECO:0007669"/>
    <property type="project" value="UniProtKB-UniRule"/>
</dbReference>
<dbReference type="PANTHER" id="PTHR34308:SF1">
    <property type="entry name" value="COBALAMIN BIOSYNTHESIS PROTEIN CBIB"/>
    <property type="match status" value="1"/>
</dbReference>
<evidence type="ECO:0000256" key="4">
    <source>
        <dbReference type="ARBA" id="ARBA00022475"/>
    </source>
</evidence>
<evidence type="ECO:0000256" key="1">
    <source>
        <dbReference type="ARBA" id="ARBA00004651"/>
    </source>
</evidence>
<evidence type="ECO:0000256" key="2">
    <source>
        <dbReference type="ARBA" id="ARBA00004953"/>
    </source>
</evidence>
<reference evidence="10" key="1">
    <citation type="submission" date="2022-08" db="EMBL/GenBank/DDBJ databases">
        <title>Genomic Encyclopedia of Type Strains, Phase III (KMG-III): the genomes of soil and plant-associated and newly described type strains.</title>
        <authorList>
            <person name="Whitman W."/>
        </authorList>
    </citation>
    <scope>NUCLEOTIDE SEQUENCE</scope>
    <source>
        <strain evidence="10">HMT 1</strain>
    </source>
</reference>
<evidence type="ECO:0000256" key="8">
    <source>
        <dbReference type="ARBA" id="ARBA00023136"/>
    </source>
</evidence>
<evidence type="ECO:0000256" key="7">
    <source>
        <dbReference type="ARBA" id="ARBA00022989"/>
    </source>
</evidence>
<feature type="transmembrane region" description="Helical" evidence="9">
    <location>
        <begin position="143"/>
        <end position="165"/>
    </location>
</feature>
<comment type="caution">
    <text evidence="9">Lacks conserved residue(s) required for the propagation of feature annotation.</text>
</comment>
<evidence type="ECO:0000313" key="11">
    <source>
        <dbReference type="Proteomes" id="UP001204445"/>
    </source>
</evidence>
<keyword evidence="4 9" id="KW-1003">Cell membrane</keyword>
<dbReference type="NCBIfam" id="TIGR00380">
    <property type="entry name" value="cobal_cbiB"/>
    <property type="match status" value="1"/>
</dbReference>
<feature type="transmembrane region" description="Helical" evidence="9">
    <location>
        <begin position="278"/>
        <end position="297"/>
    </location>
</feature>
<evidence type="ECO:0000313" key="10">
    <source>
        <dbReference type="EMBL" id="MCS3902691.1"/>
    </source>
</evidence>
<dbReference type="EMBL" id="JANUCT010000004">
    <property type="protein sequence ID" value="MCS3902691.1"/>
    <property type="molecule type" value="Genomic_DNA"/>
</dbReference>
<dbReference type="RefSeq" id="WP_259054250.1">
    <property type="nucleotide sequence ID" value="NZ_JANUCT010000004.1"/>
</dbReference>
<gene>
    <name evidence="9" type="primary">cobD</name>
    <name evidence="10" type="ORF">J2T55_000695</name>
</gene>
<comment type="caution">
    <text evidence="10">The sequence shown here is derived from an EMBL/GenBank/DDBJ whole genome shotgun (WGS) entry which is preliminary data.</text>
</comment>
<comment type="pathway">
    <text evidence="2 9">Cofactor biosynthesis; adenosylcobalamin biosynthesis.</text>
</comment>